<evidence type="ECO:0000313" key="6">
    <source>
        <dbReference type="Proteomes" id="UP000799538"/>
    </source>
</evidence>
<dbReference type="Proteomes" id="UP000799538">
    <property type="component" value="Unassembled WGS sequence"/>
</dbReference>
<evidence type="ECO:0000256" key="3">
    <source>
        <dbReference type="ARBA" id="ARBA00022833"/>
    </source>
</evidence>
<comment type="similarity">
    <text evidence="1">Belongs to the Gfa family.</text>
</comment>
<proteinExistence type="inferred from homology"/>
<dbReference type="InterPro" id="IPR011057">
    <property type="entry name" value="Mss4-like_sf"/>
</dbReference>
<name>A0A6A6GM42_9PEZI</name>
<dbReference type="InterPro" id="IPR006913">
    <property type="entry name" value="CENP-V/GFA"/>
</dbReference>
<sequence>MADLDYLKPTNVDLPKKTFTGSCMCKKMTYTVDLALPEQPLAQRCNCTYCTKSGQDVYKVPGEDFHLKTPCSTAEAIADDNTHGKRMGRFTIRASSPNLHRYFCDQCGNLVFTAGWFEYEGHRIDYFGFNSKTLDQPQEGLDLSKFKFDYFDGLNGNYFAKKTDGPHPGGTI</sequence>
<evidence type="ECO:0000313" key="5">
    <source>
        <dbReference type="EMBL" id="KAF2226688.1"/>
    </source>
</evidence>
<evidence type="ECO:0000259" key="4">
    <source>
        <dbReference type="PROSITE" id="PS51891"/>
    </source>
</evidence>
<gene>
    <name evidence="5" type="ORF">BDZ85DRAFT_53203</name>
</gene>
<feature type="domain" description="CENP-V/GFA" evidence="4">
    <location>
        <begin position="19"/>
        <end position="152"/>
    </location>
</feature>
<protein>
    <recommendedName>
        <fullName evidence="4">CENP-V/GFA domain-containing protein</fullName>
    </recommendedName>
</protein>
<reference evidence="6" key="1">
    <citation type="journal article" date="2020" name="Stud. Mycol.">
        <title>101 Dothideomycetes genomes: A test case for predicting lifestyles and emergence of pathogens.</title>
        <authorList>
            <person name="Haridas S."/>
            <person name="Albert R."/>
            <person name="Binder M."/>
            <person name="Bloem J."/>
            <person name="LaButti K."/>
            <person name="Salamov A."/>
            <person name="Andreopoulos B."/>
            <person name="Baker S."/>
            <person name="Barry K."/>
            <person name="Bills G."/>
            <person name="Bluhm B."/>
            <person name="Cannon C."/>
            <person name="Castanera R."/>
            <person name="Culley D."/>
            <person name="Daum C."/>
            <person name="Ezra D."/>
            <person name="Gonzalez J."/>
            <person name="Henrissat B."/>
            <person name="Kuo A."/>
            <person name="Liang C."/>
            <person name="Lipzen A."/>
            <person name="Lutzoni F."/>
            <person name="Magnuson J."/>
            <person name="Mondo S."/>
            <person name="Nolan M."/>
            <person name="Ohm R."/>
            <person name="Pangilinan J."/>
            <person name="Park H.-J."/>
            <person name="Ramirez L."/>
            <person name="Alfaro M."/>
            <person name="Sun H."/>
            <person name="Tritt A."/>
            <person name="Yoshinaga Y."/>
            <person name="Zwiers L.-H."/>
            <person name="Turgeon B."/>
            <person name="Goodwin S."/>
            <person name="Spatafora J."/>
            <person name="Crous P."/>
            <person name="Grigoriev I."/>
        </authorList>
    </citation>
    <scope>NUCLEOTIDE SEQUENCE [LARGE SCALE GENOMIC DNA]</scope>
    <source>
        <strain evidence="6">CECT 20119</strain>
    </source>
</reference>
<keyword evidence="6" id="KW-1185">Reference proteome</keyword>
<dbReference type="AlphaFoldDB" id="A0A6A6GM42"/>
<accession>A0A6A6GM42</accession>
<dbReference type="Pfam" id="PF04828">
    <property type="entry name" value="GFA"/>
    <property type="match status" value="1"/>
</dbReference>
<dbReference type="SUPFAM" id="SSF51316">
    <property type="entry name" value="Mss4-like"/>
    <property type="match status" value="1"/>
</dbReference>
<organism evidence="5 6">
    <name type="scientific">Elsinoe ampelina</name>
    <dbReference type="NCBI Taxonomy" id="302913"/>
    <lineage>
        <taxon>Eukaryota</taxon>
        <taxon>Fungi</taxon>
        <taxon>Dikarya</taxon>
        <taxon>Ascomycota</taxon>
        <taxon>Pezizomycotina</taxon>
        <taxon>Dothideomycetes</taxon>
        <taxon>Dothideomycetidae</taxon>
        <taxon>Myriangiales</taxon>
        <taxon>Elsinoaceae</taxon>
        <taxon>Elsinoe</taxon>
    </lineage>
</organism>
<dbReference type="GO" id="GO:0046872">
    <property type="term" value="F:metal ion binding"/>
    <property type="evidence" value="ECO:0007669"/>
    <property type="project" value="UniProtKB-KW"/>
</dbReference>
<evidence type="ECO:0000256" key="1">
    <source>
        <dbReference type="ARBA" id="ARBA00005495"/>
    </source>
</evidence>
<keyword evidence="3" id="KW-0862">Zinc</keyword>
<dbReference type="GO" id="GO:0016846">
    <property type="term" value="F:carbon-sulfur lyase activity"/>
    <property type="evidence" value="ECO:0007669"/>
    <property type="project" value="InterPro"/>
</dbReference>
<dbReference type="EMBL" id="ML992502">
    <property type="protein sequence ID" value="KAF2226688.1"/>
    <property type="molecule type" value="Genomic_DNA"/>
</dbReference>
<dbReference type="PROSITE" id="PS51891">
    <property type="entry name" value="CENP_V_GFA"/>
    <property type="match status" value="1"/>
</dbReference>
<keyword evidence="2" id="KW-0479">Metal-binding</keyword>
<dbReference type="Gene3D" id="2.170.150.70">
    <property type="match status" value="1"/>
</dbReference>
<dbReference type="OrthoDB" id="2993351at2759"/>
<evidence type="ECO:0000256" key="2">
    <source>
        <dbReference type="ARBA" id="ARBA00022723"/>
    </source>
</evidence>